<proteinExistence type="predicted"/>
<evidence type="ECO:0000256" key="1">
    <source>
        <dbReference type="SAM" id="SignalP"/>
    </source>
</evidence>
<dbReference type="SUPFAM" id="SSF110087">
    <property type="entry name" value="DR1885-like metal-binding protein"/>
    <property type="match status" value="1"/>
</dbReference>
<keyword evidence="3" id="KW-1185">Reference proteome</keyword>
<organism evidence="2 3">
    <name type="scientific">Deinococcus xinjiangensis</name>
    <dbReference type="NCBI Taxonomy" id="457454"/>
    <lineage>
        <taxon>Bacteria</taxon>
        <taxon>Thermotogati</taxon>
        <taxon>Deinococcota</taxon>
        <taxon>Deinococci</taxon>
        <taxon>Deinococcales</taxon>
        <taxon>Deinococcaceae</taxon>
        <taxon>Deinococcus</taxon>
    </lineage>
</organism>
<feature type="chain" id="PRO_5046966967" description="Copper chaperone PCu(A)C" evidence="1">
    <location>
        <begin position="25"/>
        <end position="170"/>
    </location>
</feature>
<evidence type="ECO:0000313" key="2">
    <source>
        <dbReference type="EMBL" id="GAA5503511.1"/>
    </source>
</evidence>
<evidence type="ECO:0000313" key="3">
    <source>
        <dbReference type="Proteomes" id="UP001458946"/>
    </source>
</evidence>
<comment type="caution">
    <text evidence="2">The sequence shown here is derived from an EMBL/GenBank/DDBJ whole genome shotgun (WGS) entry which is preliminary data.</text>
</comment>
<dbReference type="RefSeq" id="WP_353543481.1">
    <property type="nucleotide sequence ID" value="NZ_BAABRN010000052.1"/>
</dbReference>
<dbReference type="PANTHER" id="PTHR36302">
    <property type="entry name" value="BLR7088 PROTEIN"/>
    <property type="match status" value="1"/>
</dbReference>
<feature type="signal peptide" evidence="1">
    <location>
        <begin position="1"/>
        <end position="24"/>
    </location>
</feature>
<dbReference type="InterPro" id="IPR007410">
    <property type="entry name" value="LpqE-like"/>
</dbReference>
<reference evidence="2 3" key="1">
    <citation type="submission" date="2024-02" db="EMBL/GenBank/DDBJ databases">
        <title>Deinococcus xinjiangensis NBRC 107630.</title>
        <authorList>
            <person name="Ichikawa N."/>
            <person name="Katano-Makiyama Y."/>
            <person name="Hidaka K."/>
        </authorList>
    </citation>
    <scope>NUCLEOTIDE SEQUENCE [LARGE SCALE GENOMIC DNA]</scope>
    <source>
        <strain evidence="2 3">NBRC 107630</strain>
    </source>
</reference>
<dbReference type="EMBL" id="BAABRN010000052">
    <property type="protein sequence ID" value="GAA5503511.1"/>
    <property type="molecule type" value="Genomic_DNA"/>
</dbReference>
<dbReference type="InterPro" id="IPR058248">
    <property type="entry name" value="Lxx211020-like"/>
</dbReference>
<protein>
    <recommendedName>
        <fullName evidence="4">Copper chaperone PCu(A)C</fullName>
    </recommendedName>
</protein>
<keyword evidence="1" id="KW-0732">Signal</keyword>
<accession>A0ABP9VFU5</accession>
<dbReference type="Pfam" id="PF04314">
    <property type="entry name" value="PCuAC"/>
    <property type="match status" value="1"/>
</dbReference>
<dbReference type="Gene3D" id="2.60.40.1890">
    <property type="entry name" value="PCu(A)C copper chaperone"/>
    <property type="match status" value="1"/>
</dbReference>
<gene>
    <name evidence="2" type="ORF">Dxin01_03270</name>
</gene>
<dbReference type="InterPro" id="IPR036182">
    <property type="entry name" value="PCuAC_sf"/>
</dbReference>
<dbReference type="Proteomes" id="UP001458946">
    <property type="component" value="Unassembled WGS sequence"/>
</dbReference>
<name>A0ABP9VFU5_9DEIO</name>
<evidence type="ECO:0008006" key="4">
    <source>
        <dbReference type="Google" id="ProtNLM"/>
    </source>
</evidence>
<dbReference type="PANTHER" id="PTHR36302:SF1">
    <property type="entry name" value="COPPER CHAPERONE PCU(A)C"/>
    <property type="match status" value="1"/>
</dbReference>
<sequence length="170" mass="17185">MLKLNSSVLLALVLAGSSALFVAAAQGMTGHNMAGHTMPMPAPVAAKAAPLPLTAQNATIVAVPPSIKETSAFVTLKNTGKQPVKLTGVSAQIAGSAMLMKTLKTGNMTGMVGAPVLIVPAGGTLTLKNDGDHIMLTGLKRALKVGEVLPIVLTDATGRSVTIKATVKKP</sequence>